<reference evidence="4" key="1">
    <citation type="submission" date="2022-05" db="EMBL/GenBank/DDBJ databases">
        <authorList>
            <person name="Park J.-S."/>
        </authorList>
    </citation>
    <scope>NUCLEOTIDE SEQUENCE</scope>
    <source>
        <strain evidence="4">2012CJ41-6</strain>
    </source>
</reference>
<dbReference type="Proteomes" id="UP001203880">
    <property type="component" value="Unassembled WGS sequence"/>
</dbReference>
<organism evidence="4 5">
    <name type="scientific">Ruegeria spongiae</name>
    <dbReference type="NCBI Taxonomy" id="2942209"/>
    <lineage>
        <taxon>Bacteria</taxon>
        <taxon>Pseudomonadati</taxon>
        <taxon>Pseudomonadota</taxon>
        <taxon>Alphaproteobacteria</taxon>
        <taxon>Rhodobacterales</taxon>
        <taxon>Roseobacteraceae</taxon>
        <taxon>Ruegeria</taxon>
    </lineage>
</organism>
<proteinExistence type="predicted"/>
<dbReference type="InterPro" id="IPR029044">
    <property type="entry name" value="Nucleotide-diphossugar_trans"/>
</dbReference>
<dbReference type="SUPFAM" id="SSF53448">
    <property type="entry name" value="Nucleotide-diphospho-sugar transferases"/>
    <property type="match status" value="1"/>
</dbReference>
<dbReference type="EMBL" id="JAMFMB010000004">
    <property type="protein sequence ID" value="MCL6282765.1"/>
    <property type="molecule type" value="Genomic_DNA"/>
</dbReference>
<dbReference type="RefSeq" id="WP_249707193.1">
    <property type="nucleotide sequence ID" value="NZ_JAMFMB010000004.1"/>
</dbReference>
<keyword evidence="3" id="KW-0472">Membrane</keyword>
<evidence type="ECO:0000256" key="3">
    <source>
        <dbReference type="ARBA" id="ARBA00022989"/>
    </source>
</evidence>
<evidence type="ECO:0000256" key="2">
    <source>
        <dbReference type="ARBA" id="ARBA00022692"/>
    </source>
</evidence>
<evidence type="ECO:0000313" key="4">
    <source>
        <dbReference type="EMBL" id="MCL6282765.1"/>
    </source>
</evidence>
<dbReference type="PANTHER" id="PTHR21461:SF69">
    <property type="entry name" value="GLYCOSYLTRANSFERASE FAMILY 92 PROTEIN"/>
    <property type="match status" value="1"/>
</dbReference>
<keyword evidence="3" id="KW-1133">Transmembrane helix</keyword>
<dbReference type="PANTHER" id="PTHR21461">
    <property type="entry name" value="GLYCOSYLTRANSFERASE FAMILY 92 PROTEIN"/>
    <property type="match status" value="1"/>
</dbReference>
<gene>
    <name evidence="4" type="ORF">M3P21_04405</name>
</gene>
<dbReference type="Pfam" id="PF13704">
    <property type="entry name" value="Glyco_tranf_2_4"/>
    <property type="match status" value="1"/>
</dbReference>
<comment type="caution">
    <text evidence="4">The sequence shown here is derived from an EMBL/GenBank/DDBJ whole genome shotgun (WGS) entry which is preliminary data.</text>
</comment>
<comment type="subcellular location">
    <subcellularLocation>
        <location evidence="1">Membrane</location>
        <topology evidence="1">Single-pass membrane protein</topology>
    </subcellularLocation>
</comment>
<evidence type="ECO:0000256" key="1">
    <source>
        <dbReference type="ARBA" id="ARBA00004167"/>
    </source>
</evidence>
<keyword evidence="5" id="KW-1185">Reference proteome</keyword>
<evidence type="ECO:0000313" key="5">
    <source>
        <dbReference type="Proteomes" id="UP001203880"/>
    </source>
</evidence>
<name>A0ABT0PYV4_9RHOB</name>
<sequence length="747" mass="83131">MTKPASSGTLSLCSLRKVQKGAVTLLDAVATKPGQAELFFTHDTPLEAITAGPRAEIIAQHTLGGSPMITVRWSGPLVMLLNSAPVTIHPTPPETGLFAGRDVALALRNGERADLVLDWLRYHHRTHGLNGAVILDRDEPGADPEFVRELEAGLLSDGPDCAVLVVTVDHPLGGKDQPAETHPYCVPEAPGKDRMEVPPADPWHASFAEVILYEWARARYLGSAHAVANFDVHDLLTDAPGPSVFDRAATSPTGYIAMAGRHCYPWRIRNGDKPDFSDHACVQFDAQRARRRWCVAPDMLAEDSMWRAIRVGGAAPDPDQMQPFYRCMALRHRTGAVSRIVPKSSLIAHPPLIEMLGRHFETKPVLPPTVKTDIKTNGRRAIVTTMKNEGPFILEWIAYHRAIGINDFLVYTNDCSDGTDTLLNVLQEKGIVQHRDNPYRGTTMKPQHAALGAADSEPVIAQAEWVVCMDVDEFINIKCGDGTLDALFEALGDVNLISMTWRLFGNGDRHGFTPDFVTNQFTNCAPELARKPHQAWGFKTLYRNSGIFKKLGVHRPKGLKPQLWEQIRWVNGSGKPLPRKMYRNAWRSTMDSYGYDLVQLNHYAVRSAESFLVKRDRGRVNHVDRDQGLAYWFRMNNNAETDTSIQRMLPRLQAEFDALIQDPDIAAAHNAALKAHRGKIDALKQTPDYSAFFEELTSVRMEKLSRMHAHFGANVFLQGPGAVPQEVLESDSENPVFFTVKKGEPEH</sequence>
<protein>
    <submittedName>
        <fullName evidence="4">Glycosyltransferase family 2 protein</fullName>
    </submittedName>
</protein>
<accession>A0ABT0PYV4</accession>
<keyword evidence="2" id="KW-0812">Transmembrane</keyword>